<sequence length="60" mass="6516">MDGASINPASPPRMISIGMAELRIVFAARRPKKLELRTIDDADMKAAPMQKVDMTTSNGV</sequence>
<dbReference type="AlphaFoldDB" id="A0A6N6JES0"/>
<organism evidence="1 2">
    <name type="scientific">Litoreibacter roseus</name>
    <dbReference type="NCBI Taxonomy" id="2601869"/>
    <lineage>
        <taxon>Bacteria</taxon>
        <taxon>Pseudomonadati</taxon>
        <taxon>Pseudomonadota</taxon>
        <taxon>Alphaproteobacteria</taxon>
        <taxon>Rhodobacterales</taxon>
        <taxon>Roseobacteraceae</taxon>
        <taxon>Litoreibacter</taxon>
    </lineage>
</organism>
<gene>
    <name evidence="1" type="ORF">KIN_08720</name>
</gene>
<reference evidence="1 2" key="1">
    <citation type="submission" date="2019-12" db="EMBL/GenBank/DDBJ databases">
        <title>Litoreibacter badius sp. nov., a novel bacteriochlorophyll a-containing bacterium in the genus Litoreibacter.</title>
        <authorList>
            <person name="Kanamuro M."/>
            <person name="Takabe Y."/>
            <person name="Mori K."/>
            <person name="Takaichi S."/>
            <person name="Hanada S."/>
        </authorList>
    </citation>
    <scope>NUCLEOTIDE SEQUENCE [LARGE SCALE GENOMIC DNA]</scope>
    <source>
        <strain evidence="1 2">K6</strain>
    </source>
</reference>
<proteinExistence type="predicted"/>
<protein>
    <submittedName>
        <fullName evidence="1">Uncharacterized protein</fullName>
    </submittedName>
</protein>
<evidence type="ECO:0000313" key="1">
    <source>
        <dbReference type="EMBL" id="GFE63798.1"/>
    </source>
</evidence>
<name>A0A6N6JES0_9RHOB</name>
<dbReference type="Proteomes" id="UP000436822">
    <property type="component" value="Unassembled WGS sequence"/>
</dbReference>
<accession>A0A6N6JES0</accession>
<keyword evidence="2" id="KW-1185">Reference proteome</keyword>
<evidence type="ECO:0000313" key="2">
    <source>
        <dbReference type="Proteomes" id="UP000436822"/>
    </source>
</evidence>
<dbReference type="EMBL" id="BLJE01000001">
    <property type="protein sequence ID" value="GFE63798.1"/>
    <property type="molecule type" value="Genomic_DNA"/>
</dbReference>
<comment type="caution">
    <text evidence="1">The sequence shown here is derived from an EMBL/GenBank/DDBJ whole genome shotgun (WGS) entry which is preliminary data.</text>
</comment>